<evidence type="ECO:0000313" key="1">
    <source>
        <dbReference type="EMBL" id="MBA0677319.1"/>
    </source>
</evidence>
<accession>A0A7J8WRW7</accession>
<dbReference type="Proteomes" id="UP000593577">
    <property type="component" value="Unassembled WGS sequence"/>
</dbReference>
<proteinExistence type="predicted"/>
<sequence>MRAFYKDLEASSTCIIIRNSE</sequence>
<gene>
    <name evidence="1" type="ORF">Goari_018734</name>
</gene>
<dbReference type="AlphaFoldDB" id="A0A7J8WRW7"/>
<protein>
    <submittedName>
        <fullName evidence="1">Uncharacterized protein</fullName>
    </submittedName>
</protein>
<organism evidence="1 2">
    <name type="scientific">Gossypium aridum</name>
    <name type="common">American cotton</name>
    <name type="synonym">Erioxylum aridum</name>
    <dbReference type="NCBI Taxonomy" id="34290"/>
    <lineage>
        <taxon>Eukaryota</taxon>
        <taxon>Viridiplantae</taxon>
        <taxon>Streptophyta</taxon>
        <taxon>Embryophyta</taxon>
        <taxon>Tracheophyta</taxon>
        <taxon>Spermatophyta</taxon>
        <taxon>Magnoliopsida</taxon>
        <taxon>eudicotyledons</taxon>
        <taxon>Gunneridae</taxon>
        <taxon>Pentapetalae</taxon>
        <taxon>rosids</taxon>
        <taxon>malvids</taxon>
        <taxon>Malvales</taxon>
        <taxon>Malvaceae</taxon>
        <taxon>Malvoideae</taxon>
        <taxon>Gossypium</taxon>
    </lineage>
</organism>
<keyword evidence="2" id="KW-1185">Reference proteome</keyword>
<evidence type="ECO:0000313" key="2">
    <source>
        <dbReference type="Proteomes" id="UP000593577"/>
    </source>
</evidence>
<dbReference type="EMBL" id="JABFAA010000002">
    <property type="protein sequence ID" value="MBA0677319.1"/>
    <property type="molecule type" value="Genomic_DNA"/>
</dbReference>
<name>A0A7J8WRW7_GOSAI</name>
<comment type="caution">
    <text evidence="1">The sequence shown here is derived from an EMBL/GenBank/DDBJ whole genome shotgun (WGS) entry which is preliminary data.</text>
</comment>
<reference evidence="1 2" key="1">
    <citation type="journal article" date="2019" name="Genome Biol. Evol.">
        <title>Insights into the evolution of the New World diploid cottons (Gossypium, subgenus Houzingenia) based on genome sequencing.</title>
        <authorList>
            <person name="Grover C.E."/>
            <person name="Arick M.A. 2nd"/>
            <person name="Thrash A."/>
            <person name="Conover J.L."/>
            <person name="Sanders W.S."/>
            <person name="Peterson D.G."/>
            <person name="Frelichowski J.E."/>
            <person name="Scheffler J.A."/>
            <person name="Scheffler B.E."/>
            <person name="Wendel J.F."/>
        </authorList>
    </citation>
    <scope>NUCLEOTIDE SEQUENCE [LARGE SCALE GENOMIC DNA]</scope>
    <source>
        <strain evidence="1">185</strain>
        <tissue evidence="1">Leaf</tissue>
    </source>
</reference>